<evidence type="ECO:0000313" key="1">
    <source>
        <dbReference type="EMBL" id="NMM65369.1"/>
    </source>
</evidence>
<comment type="caution">
    <text evidence="1">The sequence shown here is derived from an EMBL/GenBank/DDBJ whole genome shotgun (WGS) entry which is preliminary data.</text>
</comment>
<dbReference type="EMBL" id="JABBNI010000065">
    <property type="protein sequence ID" value="NMM65369.1"/>
    <property type="molecule type" value="Genomic_DNA"/>
</dbReference>
<proteinExistence type="predicted"/>
<sequence length="58" mass="6740">MKVIKSQPLDKKNINNKITVPIIEEVFKNEDIKDRKLVMEIMLLNIIRRSEFDGKGVG</sequence>
<reference evidence="1 2" key="1">
    <citation type="submission" date="2020-04" db="EMBL/GenBank/DDBJ databases">
        <authorList>
            <person name="Doyle D.A."/>
        </authorList>
    </citation>
    <scope>NUCLEOTIDE SEQUENCE [LARGE SCALE GENOMIC DNA]</scope>
    <source>
        <strain evidence="1 2">P21</strain>
    </source>
</reference>
<name>A0A7Y0HPS7_9CLOT</name>
<dbReference type="RefSeq" id="WP_169299958.1">
    <property type="nucleotide sequence ID" value="NZ_JABBNI010000065.1"/>
</dbReference>
<reference evidence="1 2" key="2">
    <citation type="submission" date="2020-06" db="EMBL/GenBank/DDBJ databases">
        <title>Complete Genome Sequence of Clostridium muelleri sp. nov. P21T, an Acid-Alcohol Producing Acetogen Isolated from Old Hay.</title>
        <authorList>
            <person name="Duncan K.E."/>
            <person name="Tanner R.S."/>
        </authorList>
    </citation>
    <scope>NUCLEOTIDE SEQUENCE [LARGE SCALE GENOMIC DNA]</scope>
    <source>
        <strain evidence="1 2">P21</strain>
    </source>
</reference>
<dbReference type="Proteomes" id="UP000537131">
    <property type="component" value="Unassembled WGS sequence"/>
</dbReference>
<evidence type="ECO:0000313" key="2">
    <source>
        <dbReference type="Proteomes" id="UP000537131"/>
    </source>
</evidence>
<accession>A0A7Y0HPS7</accession>
<organism evidence="1 2">
    <name type="scientific">Clostridium muellerianum</name>
    <dbReference type="NCBI Taxonomy" id="2716538"/>
    <lineage>
        <taxon>Bacteria</taxon>
        <taxon>Bacillati</taxon>
        <taxon>Bacillota</taxon>
        <taxon>Clostridia</taxon>
        <taxon>Eubacteriales</taxon>
        <taxon>Clostridiaceae</taxon>
        <taxon>Clostridium</taxon>
    </lineage>
</organism>
<protein>
    <submittedName>
        <fullName evidence="1">Uncharacterized protein</fullName>
    </submittedName>
</protein>
<keyword evidence="2" id="KW-1185">Reference proteome</keyword>
<dbReference type="AlphaFoldDB" id="A0A7Y0HPS7"/>
<gene>
    <name evidence="1" type="ORF">HBE96_22590</name>
</gene>